<dbReference type="InterPro" id="IPR000652">
    <property type="entry name" value="Triosephosphate_isomerase"/>
</dbReference>
<evidence type="ECO:0000256" key="6">
    <source>
        <dbReference type="ARBA" id="ARBA00022490"/>
    </source>
</evidence>
<evidence type="ECO:0000256" key="2">
    <source>
        <dbReference type="ARBA" id="ARBA00007422"/>
    </source>
</evidence>
<evidence type="ECO:0000256" key="4">
    <source>
        <dbReference type="ARBA" id="ARBA00011940"/>
    </source>
</evidence>
<dbReference type="EC" id="5.3.1.1" evidence="4"/>
<dbReference type="Pfam" id="PF00121">
    <property type="entry name" value="TIM"/>
    <property type="match status" value="1"/>
</dbReference>
<reference evidence="10" key="1">
    <citation type="submission" date="2018-05" db="EMBL/GenBank/DDBJ databases">
        <authorList>
            <person name="Lanie J.A."/>
            <person name="Ng W.-L."/>
            <person name="Kazmierczak K.M."/>
            <person name="Andrzejewski T.M."/>
            <person name="Davidsen T.M."/>
            <person name="Wayne K.J."/>
            <person name="Tettelin H."/>
            <person name="Glass J.I."/>
            <person name="Rusch D."/>
            <person name="Podicherti R."/>
            <person name="Tsui H.-C.T."/>
            <person name="Winkler M.E."/>
        </authorList>
    </citation>
    <scope>NUCLEOTIDE SEQUENCE</scope>
</reference>
<dbReference type="GO" id="GO:0006096">
    <property type="term" value="P:glycolytic process"/>
    <property type="evidence" value="ECO:0007669"/>
    <property type="project" value="UniProtKB-KW"/>
</dbReference>
<dbReference type="PROSITE" id="PS00171">
    <property type="entry name" value="TIM_1"/>
    <property type="match status" value="1"/>
</dbReference>
<proteinExistence type="inferred from homology"/>
<dbReference type="EMBL" id="UINC01003148">
    <property type="protein sequence ID" value="SVA03757.1"/>
    <property type="molecule type" value="Genomic_DNA"/>
</dbReference>
<dbReference type="GO" id="GO:0004807">
    <property type="term" value="F:triose-phosphate isomerase activity"/>
    <property type="evidence" value="ECO:0007669"/>
    <property type="project" value="UniProtKB-EC"/>
</dbReference>
<evidence type="ECO:0000313" key="10">
    <source>
        <dbReference type="EMBL" id="SVA03757.1"/>
    </source>
</evidence>
<dbReference type="GO" id="GO:0005829">
    <property type="term" value="C:cytosol"/>
    <property type="evidence" value="ECO:0007669"/>
    <property type="project" value="TreeGrafter"/>
</dbReference>
<dbReference type="Gene3D" id="3.20.20.70">
    <property type="entry name" value="Aldolase class I"/>
    <property type="match status" value="1"/>
</dbReference>
<comment type="subunit">
    <text evidence="3">Homodimer.</text>
</comment>
<dbReference type="InterPro" id="IPR020861">
    <property type="entry name" value="Triosephosphate_isomerase_AS"/>
</dbReference>
<dbReference type="PROSITE" id="PS51440">
    <property type="entry name" value="TIM_2"/>
    <property type="match status" value="1"/>
</dbReference>
<evidence type="ECO:0000256" key="7">
    <source>
        <dbReference type="ARBA" id="ARBA00023152"/>
    </source>
</evidence>
<gene>
    <name evidence="10" type="ORF">METZ01_LOCUS56611</name>
</gene>
<keyword evidence="8" id="KW-0413">Isomerase</keyword>
<accession>A0A381SMZ8</accession>
<dbReference type="HAMAP" id="MF_00147_B">
    <property type="entry name" value="TIM_B"/>
    <property type="match status" value="1"/>
</dbReference>
<evidence type="ECO:0000256" key="9">
    <source>
        <dbReference type="ARBA" id="ARBA00060517"/>
    </source>
</evidence>
<organism evidence="10">
    <name type="scientific">marine metagenome</name>
    <dbReference type="NCBI Taxonomy" id="408172"/>
    <lineage>
        <taxon>unclassified sequences</taxon>
        <taxon>metagenomes</taxon>
        <taxon>ecological metagenomes</taxon>
    </lineage>
</organism>
<dbReference type="CDD" id="cd00311">
    <property type="entry name" value="TIM"/>
    <property type="match status" value="1"/>
</dbReference>
<dbReference type="InterPro" id="IPR022896">
    <property type="entry name" value="TrioseP_Isoase_bac/euk"/>
</dbReference>
<protein>
    <recommendedName>
        <fullName evidence="4">triose-phosphate isomerase</fullName>
        <ecNumber evidence="4">5.3.1.1</ecNumber>
    </recommendedName>
</protein>
<keyword evidence="7" id="KW-0324">Glycolysis</keyword>
<dbReference type="PANTHER" id="PTHR21139:SF42">
    <property type="entry name" value="TRIOSEPHOSPHATE ISOMERASE"/>
    <property type="match status" value="1"/>
</dbReference>
<evidence type="ECO:0000256" key="5">
    <source>
        <dbReference type="ARBA" id="ARBA00022432"/>
    </source>
</evidence>
<dbReference type="SUPFAM" id="SSF51351">
    <property type="entry name" value="Triosephosphate isomerase (TIM)"/>
    <property type="match status" value="1"/>
</dbReference>
<keyword evidence="6" id="KW-0963">Cytoplasm</keyword>
<name>A0A381SMZ8_9ZZZZ</name>
<dbReference type="PANTHER" id="PTHR21139">
    <property type="entry name" value="TRIOSEPHOSPHATE ISOMERASE"/>
    <property type="match status" value="1"/>
</dbReference>
<dbReference type="NCBIfam" id="TIGR00419">
    <property type="entry name" value="tim"/>
    <property type="match status" value="1"/>
</dbReference>
<keyword evidence="5" id="KW-0312">Gluconeogenesis</keyword>
<comment type="similarity">
    <text evidence="2">Belongs to the triosephosphate isomerase family.</text>
</comment>
<evidence type="ECO:0000256" key="3">
    <source>
        <dbReference type="ARBA" id="ARBA00011738"/>
    </source>
</evidence>
<sequence length="253" mass="27012">MMRRSLVAGNWKMNGSVAMTDDLLTGLKEGIVQSLPDVDVVVCPPFLYIPLAVQMLAGSTIKVGAQNLDIHKPGAYTGEIAAEMLREQRCGYVIVGHSERRALYGESSDLVAQKVKAAMAAELKPIVCVGETLEERERGDTGRVVREQLMSVLDLNGVDIFPFAIVAYEPVWAIGTGRSASPDQAQEVHALIRESIAELNPGVADQTRLLYGGSVKPENAQGIFSSPDIDGGLIGGAALVASDFLAICASMER</sequence>
<comment type="pathway">
    <text evidence="1">Carbohydrate biosynthesis; gluconeogenesis.</text>
</comment>
<evidence type="ECO:0000256" key="8">
    <source>
        <dbReference type="ARBA" id="ARBA00023235"/>
    </source>
</evidence>
<dbReference type="GO" id="GO:0046166">
    <property type="term" value="P:glyceraldehyde-3-phosphate biosynthetic process"/>
    <property type="evidence" value="ECO:0007669"/>
    <property type="project" value="TreeGrafter"/>
</dbReference>
<dbReference type="AlphaFoldDB" id="A0A381SMZ8"/>
<comment type="pathway">
    <text evidence="9">Carbohydrate degradation; glycolysis.</text>
</comment>
<dbReference type="GO" id="GO:0019563">
    <property type="term" value="P:glycerol catabolic process"/>
    <property type="evidence" value="ECO:0007669"/>
    <property type="project" value="TreeGrafter"/>
</dbReference>
<dbReference type="FunFam" id="3.20.20.70:FF:000020">
    <property type="entry name" value="Triosephosphate isomerase"/>
    <property type="match status" value="1"/>
</dbReference>
<evidence type="ECO:0000256" key="1">
    <source>
        <dbReference type="ARBA" id="ARBA00004742"/>
    </source>
</evidence>
<dbReference type="InterPro" id="IPR013785">
    <property type="entry name" value="Aldolase_TIM"/>
</dbReference>
<dbReference type="GO" id="GO:0006094">
    <property type="term" value="P:gluconeogenesis"/>
    <property type="evidence" value="ECO:0007669"/>
    <property type="project" value="UniProtKB-KW"/>
</dbReference>
<dbReference type="InterPro" id="IPR035990">
    <property type="entry name" value="TIM_sf"/>
</dbReference>